<accession>A0ABX0C8R5</accession>
<proteinExistence type="predicted"/>
<organism evidence="2 3">
    <name type="scientific">Amycolatopsis rubida</name>
    <dbReference type="NCBI Taxonomy" id="112413"/>
    <lineage>
        <taxon>Bacteria</taxon>
        <taxon>Bacillati</taxon>
        <taxon>Actinomycetota</taxon>
        <taxon>Actinomycetes</taxon>
        <taxon>Pseudonocardiales</taxon>
        <taxon>Pseudonocardiaceae</taxon>
        <taxon>Amycolatopsis</taxon>
    </lineage>
</organism>
<dbReference type="EMBL" id="JAAGNC010000201">
    <property type="protein sequence ID" value="NEC61802.1"/>
    <property type="molecule type" value="Genomic_DNA"/>
</dbReference>
<protein>
    <submittedName>
        <fullName evidence="2">Uncharacterized protein</fullName>
    </submittedName>
</protein>
<gene>
    <name evidence="2" type="ORF">G3I59_40960</name>
</gene>
<keyword evidence="3" id="KW-1185">Reference proteome</keyword>
<comment type="caution">
    <text evidence="2">The sequence shown here is derived from an EMBL/GenBank/DDBJ whole genome shotgun (WGS) entry which is preliminary data.</text>
</comment>
<evidence type="ECO:0000256" key="1">
    <source>
        <dbReference type="SAM" id="MobiDB-lite"/>
    </source>
</evidence>
<sequence length="305" mass="33661">MQCFERTGDQGAGRQREPARRRHGHRPASLDLAGWTSTLRVASRSDYSCGSVAHVATSDFDTVADRLYAGEPADFVAERTAAARAAKEAGDVELARRIRALRKPTAAAAYVNRLARDGSAPLSELASLGDKLRDAHEQLDGSRLRELAHQRAELVQRIVRDATGLSDSVEREVEETLEAIVADADVARLALAGRLTSKARQDADRWLSLPTNPAPAKKTRQSEKDRKAEEEARVRALERRQAVRARAEAERNLQRAERTAEQADDRVTELRERLAEAEQRAARAAGELAKAQKTFEEADDAVQRS</sequence>
<feature type="compositionally biased region" description="Basic and acidic residues" evidence="1">
    <location>
        <begin position="220"/>
        <end position="269"/>
    </location>
</feature>
<evidence type="ECO:0000313" key="3">
    <source>
        <dbReference type="Proteomes" id="UP000470404"/>
    </source>
</evidence>
<feature type="region of interest" description="Disordered" evidence="1">
    <location>
        <begin position="1"/>
        <end position="28"/>
    </location>
</feature>
<feature type="region of interest" description="Disordered" evidence="1">
    <location>
        <begin position="201"/>
        <end position="269"/>
    </location>
</feature>
<name>A0ABX0C8R5_9PSEU</name>
<dbReference type="Proteomes" id="UP000470404">
    <property type="component" value="Unassembled WGS sequence"/>
</dbReference>
<evidence type="ECO:0000313" key="2">
    <source>
        <dbReference type="EMBL" id="NEC61802.1"/>
    </source>
</evidence>
<reference evidence="2 3" key="1">
    <citation type="submission" date="2020-01" db="EMBL/GenBank/DDBJ databases">
        <title>Insect and environment-associated Actinomycetes.</title>
        <authorList>
            <person name="Currrie C."/>
            <person name="Chevrette M."/>
            <person name="Carlson C."/>
            <person name="Stubbendieck R."/>
            <person name="Wendt-Pienkowski E."/>
        </authorList>
    </citation>
    <scope>NUCLEOTIDE SEQUENCE [LARGE SCALE GENOMIC DNA]</scope>
    <source>
        <strain evidence="2 3">SID8386</strain>
    </source>
</reference>